<dbReference type="Proteomes" id="UP000246569">
    <property type="component" value="Unassembled WGS sequence"/>
</dbReference>
<dbReference type="EMBL" id="QGTJ01000006">
    <property type="protein sequence ID" value="PWV61203.1"/>
    <property type="molecule type" value="Genomic_DNA"/>
</dbReference>
<proteinExistence type="predicted"/>
<reference evidence="2 3" key="1">
    <citation type="submission" date="2018-05" db="EMBL/GenBank/DDBJ databases">
        <title>Genomic Encyclopedia of Type Strains, Phase IV (KMG-IV): sequencing the most valuable type-strain genomes for metagenomic binning, comparative biology and taxonomic classification.</title>
        <authorList>
            <person name="Goeker M."/>
        </authorList>
    </citation>
    <scope>NUCLEOTIDE SEQUENCE [LARGE SCALE GENOMIC DNA]</scope>
    <source>
        <strain evidence="2 3">DSM 23606</strain>
    </source>
</reference>
<evidence type="ECO:0000259" key="1">
    <source>
        <dbReference type="Pfam" id="PF14065"/>
    </source>
</evidence>
<sequence>MALADSGRAIGATTRLLREHLTRLGHEVSINHPELAASAGSDPKLNLFLFEVSFDASLRNVALADDQPPPLWLCLHYLLTAYDEGAVSDSMAAHELLGRGLGALQELNFLRLDAMLDANIRQALENNPEPLKVTFDETSSELLSRLMQGPDERYRLSVAFQVRPVMIAPAEPPAFAGIVGIDTTQAPPAVIGLAGRALSVLASLGPQPEALSPAAVEPGAEFELSGEDLQLTGLECRLGGVALAIVAQRPERLRLRADGEIPAGAGAGPIAAGGTLSAGLQTLDVGIVLPGGRWRSGGLLSLALLPVVETVAVVAGTLSVSGTLLGTWNDDILIALVQDGRIARLLEPGLPPPAIPPAGSIVPGPAQNSLSVTAFAAGLPAGEYRVVVRVNGQQARRTPAVLLP</sequence>
<evidence type="ECO:0000313" key="2">
    <source>
        <dbReference type="EMBL" id="PWV61203.1"/>
    </source>
</evidence>
<organism evidence="2 3">
    <name type="scientific">Plasticicumulans acidivorans</name>
    <dbReference type="NCBI Taxonomy" id="886464"/>
    <lineage>
        <taxon>Bacteria</taxon>
        <taxon>Pseudomonadati</taxon>
        <taxon>Pseudomonadota</taxon>
        <taxon>Gammaproteobacteria</taxon>
        <taxon>Candidatus Competibacteraceae</taxon>
        <taxon>Plasticicumulans</taxon>
    </lineage>
</organism>
<protein>
    <submittedName>
        <fullName evidence="2">Uncharacterized protein DUF4255</fullName>
    </submittedName>
</protein>
<dbReference type="AlphaFoldDB" id="A0A317MV67"/>
<keyword evidence="3" id="KW-1185">Reference proteome</keyword>
<dbReference type="OrthoDB" id="527247at2"/>
<feature type="domain" description="Pvc16 N-terminal" evidence="1">
    <location>
        <begin position="15"/>
        <end position="179"/>
    </location>
</feature>
<evidence type="ECO:0000313" key="3">
    <source>
        <dbReference type="Proteomes" id="UP000246569"/>
    </source>
</evidence>
<dbReference type="RefSeq" id="WP_110018875.1">
    <property type="nucleotide sequence ID" value="NZ_QGTJ01000006.1"/>
</dbReference>
<name>A0A317MV67_9GAMM</name>
<dbReference type="Pfam" id="PF14065">
    <property type="entry name" value="Pvc16_N"/>
    <property type="match status" value="1"/>
</dbReference>
<comment type="caution">
    <text evidence="2">The sequence shown here is derived from an EMBL/GenBank/DDBJ whole genome shotgun (WGS) entry which is preliminary data.</text>
</comment>
<dbReference type="InterPro" id="IPR025351">
    <property type="entry name" value="Pvc16_N"/>
</dbReference>
<accession>A0A317MV67</accession>
<gene>
    <name evidence="2" type="ORF">C7443_106217</name>
</gene>